<feature type="transmembrane region" description="Helical" evidence="1">
    <location>
        <begin position="30"/>
        <end position="50"/>
    </location>
</feature>
<dbReference type="InterPro" id="IPR036259">
    <property type="entry name" value="MFS_trans_sf"/>
</dbReference>
<keyword evidence="1" id="KW-1133">Transmembrane helix</keyword>
<dbReference type="InterPro" id="IPR011701">
    <property type="entry name" value="MFS"/>
</dbReference>
<feature type="transmembrane region" description="Helical" evidence="1">
    <location>
        <begin position="147"/>
        <end position="176"/>
    </location>
</feature>
<dbReference type="SUPFAM" id="SSF103473">
    <property type="entry name" value="MFS general substrate transporter"/>
    <property type="match status" value="1"/>
</dbReference>
<dbReference type="EMBL" id="JASPKZ010006078">
    <property type="protein sequence ID" value="KAJ9587656.1"/>
    <property type="molecule type" value="Genomic_DNA"/>
</dbReference>
<dbReference type="PANTHER" id="PTHR11360">
    <property type="entry name" value="MONOCARBOXYLATE TRANSPORTER"/>
    <property type="match status" value="1"/>
</dbReference>
<name>A0AAD7ZWG4_DIPPU</name>
<feature type="transmembrane region" description="Helical" evidence="1">
    <location>
        <begin position="62"/>
        <end position="78"/>
    </location>
</feature>
<reference evidence="2" key="2">
    <citation type="submission" date="2023-05" db="EMBL/GenBank/DDBJ databases">
        <authorList>
            <person name="Fouks B."/>
        </authorList>
    </citation>
    <scope>NUCLEOTIDE SEQUENCE</scope>
    <source>
        <strain evidence="2">Stay&amp;Tobe</strain>
        <tissue evidence="2">Testes</tissue>
    </source>
</reference>
<evidence type="ECO:0008006" key="4">
    <source>
        <dbReference type="Google" id="ProtNLM"/>
    </source>
</evidence>
<dbReference type="GO" id="GO:0008028">
    <property type="term" value="F:monocarboxylic acid transmembrane transporter activity"/>
    <property type="evidence" value="ECO:0007669"/>
    <property type="project" value="TreeGrafter"/>
</dbReference>
<dbReference type="AlphaFoldDB" id="A0AAD7ZWG4"/>
<accession>A0AAD7ZWG4</accession>
<keyword evidence="1" id="KW-0812">Transmembrane</keyword>
<gene>
    <name evidence="2" type="ORF">L9F63_018908</name>
</gene>
<dbReference type="InterPro" id="IPR050327">
    <property type="entry name" value="Proton-linked_MCT"/>
</dbReference>
<dbReference type="Pfam" id="PF07690">
    <property type="entry name" value="MFS_1"/>
    <property type="match status" value="1"/>
</dbReference>
<evidence type="ECO:0000313" key="3">
    <source>
        <dbReference type="Proteomes" id="UP001233999"/>
    </source>
</evidence>
<dbReference type="Proteomes" id="UP001233999">
    <property type="component" value="Unassembled WGS sequence"/>
</dbReference>
<comment type="caution">
    <text evidence="2">The sequence shown here is derived from an EMBL/GenBank/DDBJ whole genome shotgun (WGS) entry which is preliminary data.</text>
</comment>
<proteinExistence type="predicted"/>
<evidence type="ECO:0000256" key="1">
    <source>
        <dbReference type="SAM" id="Phobius"/>
    </source>
</evidence>
<keyword evidence="1" id="KW-0472">Membrane</keyword>
<sequence length="186" mass="20648">MSLAICAEYNFSLLTPFILNDRGFDTESTAIVMSVIGGLDIIFRFIVPFFSEHYKISARNMYSFALVLLVSSRTALIFSESFNAVLTVAVALGVAKGVRTVYMTIVIPNYVPIERLAAASGIQMVTNGLLLIIFGPLTGVIRDISGSYNWCIAFINLMTTVTLTLWTIEALVTAYIKRRRSRNEKQ</sequence>
<feature type="transmembrane region" description="Helical" evidence="1">
    <location>
        <begin position="117"/>
        <end position="141"/>
    </location>
</feature>
<reference evidence="2" key="1">
    <citation type="journal article" date="2023" name="IScience">
        <title>Live-bearing cockroach genome reveals convergent evolutionary mechanisms linked to viviparity in insects and beyond.</title>
        <authorList>
            <person name="Fouks B."/>
            <person name="Harrison M.C."/>
            <person name="Mikhailova A.A."/>
            <person name="Marchal E."/>
            <person name="English S."/>
            <person name="Carruthers M."/>
            <person name="Jennings E.C."/>
            <person name="Chiamaka E.L."/>
            <person name="Frigard R.A."/>
            <person name="Pippel M."/>
            <person name="Attardo G.M."/>
            <person name="Benoit J.B."/>
            <person name="Bornberg-Bauer E."/>
            <person name="Tobe S.S."/>
        </authorList>
    </citation>
    <scope>NUCLEOTIDE SEQUENCE</scope>
    <source>
        <strain evidence="2">Stay&amp;Tobe</strain>
    </source>
</reference>
<organism evidence="2 3">
    <name type="scientific">Diploptera punctata</name>
    <name type="common">Pacific beetle cockroach</name>
    <dbReference type="NCBI Taxonomy" id="6984"/>
    <lineage>
        <taxon>Eukaryota</taxon>
        <taxon>Metazoa</taxon>
        <taxon>Ecdysozoa</taxon>
        <taxon>Arthropoda</taxon>
        <taxon>Hexapoda</taxon>
        <taxon>Insecta</taxon>
        <taxon>Pterygota</taxon>
        <taxon>Neoptera</taxon>
        <taxon>Polyneoptera</taxon>
        <taxon>Dictyoptera</taxon>
        <taxon>Blattodea</taxon>
        <taxon>Blaberoidea</taxon>
        <taxon>Blaberidae</taxon>
        <taxon>Diplopterinae</taxon>
        <taxon>Diploptera</taxon>
    </lineage>
</organism>
<evidence type="ECO:0000313" key="2">
    <source>
        <dbReference type="EMBL" id="KAJ9587656.1"/>
    </source>
</evidence>
<feature type="transmembrane region" description="Helical" evidence="1">
    <location>
        <begin position="84"/>
        <end position="105"/>
    </location>
</feature>
<protein>
    <recommendedName>
        <fullName evidence="4">Major facilitator superfamily (MFS) profile domain-containing protein</fullName>
    </recommendedName>
</protein>
<dbReference type="Gene3D" id="1.20.1250.20">
    <property type="entry name" value="MFS general substrate transporter like domains"/>
    <property type="match status" value="1"/>
</dbReference>
<keyword evidence="3" id="KW-1185">Reference proteome</keyword>
<dbReference type="PANTHER" id="PTHR11360:SF237">
    <property type="entry name" value="MONOCARBOXYLATE TRANSPORTER 12-B-LIKE PROTEIN"/>
    <property type="match status" value="1"/>
</dbReference>